<gene>
    <name evidence="14" type="ORF">PENTCL1PPCAC_5297</name>
</gene>
<comment type="function">
    <text evidence="6">ppGpp hydrolyzing enzyme involved in starvation response.</text>
</comment>
<dbReference type="InterPro" id="IPR006674">
    <property type="entry name" value="HD_domain"/>
</dbReference>
<feature type="compositionally biased region" description="Low complexity" evidence="12">
    <location>
        <begin position="18"/>
        <end position="31"/>
    </location>
</feature>
<evidence type="ECO:0000256" key="3">
    <source>
        <dbReference type="ARBA" id="ARBA00022801"/>
    </source>
</evidence>
<dbReference type="InterPro" id="IPR052194">
    <property type="entry name" value="MESH1"/>
</dbReference>
<dbReference type="SMART" id="SM00471">
    <property type="entry name" value="HDc"/>
    <property type="match status" value="1"/>
</dbReference>
<evidence type="ECO:0000256" key="12">
    <source>
        <dbReference type="SAM" id="MobiDB-lite"/>
    </source>
</evidence>
<dbReference type="EMBL" id="BTSX01000002">
    <property type="protein sequence ID" value="GMS83122.1"/>
    <property type="molecule type" value="Genomic_DNA"/>
</dbReference>
<dbReference type="GO" id="GO:0008893">
    <property type="term" value="F:guanosine-3',5'-bis(diphosphate) 3'-diphosphatase activity"/>
    <property type="evidence" value="ECO:0007669"/>
    <property type="project" value="UniProtKB-EC"/>
</dbReference>
<evidence type="ECO:0000256" key="10">
    <source>
        <dbReference type="ARBA" id="ARBA00041770"/>
    </source>
</evidence>
<dbReference type="FunFam" id="1.10.3210.10:FF:000012">
    <property type="entry name" value="HD domain containing 3"/>
    <property type="match status" value="1"/>
</dbReference>
<dbReference type="SUPFAM" id="SSF109604">
    <property type="entry name" value="HD-domain/PDEase-like"/>
    <property type="match status" value="1"/>
</dbReference>
<evidence type="ECO:0000313" key="15">
    <source>
        <dbReference type="Proteomes" id="UP001432027"/>
    </source>
</evidence>
<dbReference type="AlphaFoldDB" id="A0AAV5SKA4"/>
<evidence type="ECO:0000313" key="14">
    <source>
        <dbReference type="EMBL" id="GMS83122.1"/>
    </source>
</evidence>
<feature type="region of interest" description="Disordered" evidence="12">
    <location>
        <begin position="1"/>
        <end position="33"/>
    </location>
</feature>
<comment type="caution">
    <text evidence="14">The sequence shown here is derived from an EMBL/GenBank/DDBJ whole genome shotgun (WGS) entry which is preliminary data.</text>
</comment>
<dbReference type="PANTHER" id="PTHR46246:SF1">
    <property type="entry name" value="GUANOSINE-3',5'-BIS(DIPHOSPHATE) 3'-PYROPHOSPHOHYDROLASE MESH1"/>
    <property type="match status" value="1"/>
</dbReference>
<organism evidence="14 15">
    <name type="scientific">Pristionchus entomophagus</name>
    <dbReference type="NCBI Taxonomy" id="358040"/>
    <lineage>
        <taxon>Eukaryota</taxon>
        <taxon>Metazoa</taxon>
        <taxon>Ecdysozoa</taxon>
        <taxon>Nematoda</taxon>
        <taxon>Chromadorea</taxon>
        <taxon>Rhabditida</taxon>
        <taxon>Rhabditina</taxon>
        <taxon>Diplogasteromorpha</taxon>
        <taxon>Diplogasteroidea</taxon>
        <taxon>Neodiplogasteridae</taxon>
        <taxon>Pristionchus</taxon>
    </lineage>
</organism>
<accession>A0AAV5SKA4</accession>
<dbReference type="Pfam" id="PF13328">
    <property type="entry name" value="HD_4"/>
    <property type="match status" value="1"/>
</dbReference>
<keyword evidence="2" id="KW-0479">Metal-binding</keyword>
<evidence type="ECO:0000259" key="13">
    <source>
        <dbReference type="PROSITE" id="PS51831"/>
    </source>
</evidence>
<evidence type="ECO:0000256" key="8">
    <source>
        <dbReference type="ARBA" id="ARBA00040793"/>
    </source>
</evidence>
<evidence type="ECO:0000256" key="4">
    <source>
        <dbReference type="ARBA" id="ARBA00023211"/>
    </source>
</evidence>
<evidence type="ECO:0000256" key="7">
    <source>
        <dbReference type="ARBA" id="ARBA00038354"/>
    </source>
</evidence>
<keyword evidence="3" id="KW-0378">Hydrolase</keyword>
<comment type="catalytic activity">
    <reaction evidence="11">
        <text>guanosine 3',5'-bis(diphosphate) + H2O = GDP + diphosphate + H(+)</text>
        <dbReference type="Rhea" id="RHEA:14253"/>
        <dbReference type="ChEBI" id="CHEBI:15377"/>
        <dbReference type="ChEBI" id="CHEBI:15378"/>
        <dbReference type="ChEBI" id="CHEBI:33019"/>
        <dbReference type="ChEBI" id="CHEBI:58189"/>
        <dbReference type="ChEBI" id="CHEBI:77828"/>
        <dbReference type="EC" id="3.1.7.2"/>
    </reaction>
</comment>
<evidence type="ECO:0000256" key="5">
    <source>
        <dbReference type="ARBA" id="ARBA00024387"/>
    </source>
</evidence>
<dbReference type="Proteomes" id="UP001432027">
    <property type="component" value="Unassembled WGS sequence"/>
</dbReference>
<dbReference type="PANTHER" id="PTHR46246">
    <property type="entry name" value="GUANOSINE-3',5'-BIS(DIPHOSPHATE) 3'-PYROPHOSPHOHYDROLASE MESH1"/>
    <property type="match status" value="1"/>
</dbReference>
<keyword evidence="15" id="KW-1185">Reference proteome</keyword>
<dbReference type="EC" id="3.1.7.2" evidence="5"/>
<evidence type="ECO:0000256" key="2">
    <source>
        <dbReference type="ARBA" id="ARBA00022723"/>
    </source>
</evidence>
<evidence type="ECO:0000256" key="6">
    <source>
        <dbReference type="ARBA" id="ARBA00037781"/>
    </source>
</evidence>
<name>A0AAV5SKA4_9BILA</name>
<evidence type="ECO:0000256" key="11">
    <source>
        <dbReference type="ARBA" id="ARBA00047968"/>
    </source>
</evidence>
<dbReference type="GO" id="GO:0046872">
    <property type="term" value="F:metal ion binding"/>
    <property type="evidence" value="ECO:0007669"/>
    <property type="project" value="UniProtKB-KW"/>
</dbReference>
<proteinExistence type="inferred from homology"/>
<dbReference type="Gene3D" id="1.10.3210.10">
    <property type="entry name" value="Hypothetical protein af1432"/>
    <property type="match status" value="1"/>
</dbReference>
<keyword evidence="4" id="KW-0464">Manganese</keyword>
<protein>
    <recommendedName>
        <fullName evidence="8">Guanosine-3',5'-bis(diphosphate) 3'-pyrophosphohydrolase MESH1</fullName>
        <ecNumber evidence="5">3.1.7.2</ecNumber>
    </recommendedName>
    <alternativeName>
        <fullName evidence="9">Metazoan SpoT homolog 1</fullName>
    </alternativeName>
    <alternativeName>
        <fullName evidence="10">Penta-phosphate guanosine-3'-pyrophosphohydrolase</fullName>
    </alternativeName>
</protein>
<dbReference type="InterPro" id="IPR003607">
    <property type="entry name" value="HD/PDEase_dom"/>
</dbReference>
<evidence type="ECO:0000256" key="1">
    <source>
        <dbReference type="ARBA" id="ARBA00001936"/>
    </source>
</evidence>
<dbReference type="PROSITE" id="PS51831">
    <property type="entry name" value="HD"/>
    <property type="match status" value="1"/>
</dbReference>
<comment type="similarity">
    <text evidence="7">Belongs to the MESH1 family.</text>
</comment>
<sequence length="212" mass="23488">MAEKTGPPPSYPDLSAEQTQGGPSSTTSPPSYNDVTGVAGINLIVKAADFAARRHRTQKRKDHAQTPYINHPVGVAYILTSIGRVTDPVVLAAAYLHDTVEDTKTTIEEIEMEFGKEVRKIVEEVTDDKSLPKATRKALQVEKAPHKSPQAKLVKLADKLYNLRDLERSTPHGWDKKRVKEYFKWSRDVVAGCKGTNDALEAALDDIINRNL</sequence>
<comment type="cofactor">
    <cofactor evidence="1">
        <name>Mn(2+)</name>
        <dbReference type="ChEBI" id="CHEBI:29035"/>
    </cofactor>
</comment>
<dbReference type="CDD" id="cd00077">
    <property type="entry name" value="HDc"/>
    <property type="match status" value="1"/>
</dbReference>
<evidence type="ECO:0000256" key="9">
    <source>
        <dbReference type="ARBA" id="ARBA00041464"/>
    </source>
</evidence>
<reference evidence="14" key="1">
    <citation type="submission" date="2023-10" db="EMBL/GenBank/DDBJ databases">
        <title>Genome assembly of Pristionchus species.</title>
        <authorList>
            <person name="Yoshida K."/>
            <person name="Sommer R.J."/>
        </authorList>
    </citation>
    <scope>NUCLEOTIDE SEQUENCE</scope>
    <source>
        <strain evidence="14">RS0144</strain>
    </source>
</reference>
<feature type="compositionally biased region" description="Pro residues" evidence="12">
    <location>
        <begin position="1"/>
        <end position="11"/>
    </location>
</feature>
<feature type="domain" description="HD" evidence="13">
    <location>
        <begin position="68"/>
        <end position="163"/>
    </location>
</feature>